<feature type="chain" id="PRO_5041931848" description="Yeast cell wall synthesis Kre9/Knh1-like N-terminal domain-containing protein" evidence="2">
    <location>
        <begin position="20"/>
        <end position="113"/>
    </location>
</feature>
<evidence type="ECO:0000259" key="3">
    <source>
        <dbReference type="Pfam" id="PF10342"/>
    </source>
</evidence>
<evidence type="ECO:0000256" key="1">
    <source>
        <dbReference type="ARBA" id="ARBA00022729"/>
    </source>
</evidence>
<protein>
    <recommendedName>
        <fullName evidence="3">Yeast cell wall synthesis Kre9/Knh1-like N-terminal domain-containing protein</fullName>
    </recommendedName>
</protein>
<dbReference type="AlphaFoldDB" id="A0AAD7DCN8"/>
<feature type="domain" description="Yeast cell wall synthesis Kre9/Knh1-like N-terminal" evidence="3">
    <location>
        <begin position="29"/>
        <end position="111"/>
    </location>
</feature>
<proteinExistence type="predicted"/>
<dbReference type="EMBL" id="JARKIE010000081">
    <property type="protein sequence ID" value="KAJ7688159.1"/>
    <property type="molecule type" value="Genomic_DNA"/>
</dbReference>
<sequence length="113" mass="11914">MRVTSLVSLLALAAPLASAFTLSAPTNPTSGEVTEIHWTFKATDPATFDLFLMNSTQAFGLVAFLGTELETDLGQITTLLPALPAGDDYQLRAVNVENVDIVLAFSPVFAVAA</sequence>
<dbReference type="InterPro" id="IPR018466">
    <property type="entry name" value="Kre9/Knh1-like_N"/>
</dbReference>
<gene>
    <name evidence="4" type="ORF">B0H17DRAFT_673819</name>
</gene>
<evidence type="ECO:0000256" key="2">
    <source>
        <dbReference type="SAM" id="SignalP"/>
    </source>
</evidence>
<keyword evidence="1 2" id="KW-0732">Signal</keyword>
<organism evidence="4 5">
    <name type="scientific">Mycena rosella</name>
    <name type="common">Pink bonnet</name>
    <name type="synonym">Agaricus rosellus</name>
    <dbReference type="NCBI Taxonomy" id="1033263"/>
    <lineage>
        <taxon>Eukaryota</taxon>
        <taxon>Fungi</taxon>
        <taxon>Dikarya</taxon>
        <taxon>Basidiomycota</taxon>
        <taxon>Agaricomycotina</taxon>
        <taxon>Agaricomycetes</taxon>
        <taxon>Agaricomycetidae</taxon>
        <taxon>Agaricales</taxon>
        <taxon>Marasmiineae</taxon>
        <taxon>Mycenaceae</taxon>
        <taxon>Mycena</taxon>
    </lineage>
</organism>
<reference evidence="4" key="1">
    <citation type="submission" date="2023-03" db="EMBL/GenBank/DDBJ databases">
        <title>Massive genome expansion in bonnet fungi (Mycena s.s.) driven by repeated elements and novel gene families across ecological guilds.</title>
        <authorList>
            <consortium name="Lawrence Berkeley National Laboratory"/>
            <person name="Harder C.B."/>
            <person name="Miyauchi S."/>
            <person name="Viragh M."/>
            <person name="Kuo A."/>
            <person name="Thoen E."/>
            <person name="Andreopoulos B."/>
            <person name="Lu D."/>
            <person name="Skrede I."/>
            <person name="Drula E."/>
            <person name="Henrissat B."/>
            <person name="Morin E."/>
            <person name="Kohler A."/>
            <person name="Barry K."/>
            <person name="LaButti K."/>
            <person name="Morin E."/>
            <person name="Salamov A."/>
            <person name="Lipzen A."/>
            <person name="Mereny Z."/>
            <person name="Hegedus B."/>
            <person name="Baldrian P."/>
            <person name="Stursova M."/>
            <person name="Weitz H."/>
            <person name="Taylor A."/>
            <person name="Grigoriev I.V."/>
            <person name="Nagy L.G."/>
            <person name="Martin F."/>
            <person name="Kauserud H."/>
        </authorList>
    </citation>
    <scope>NUCLEOTIDE SEQUENCE</scope>
    <source>
        <strain evidence="4">CBHHK067</strain>
    </source>
</reference>
<evidence type="ECO:0000313" key="4">
    <source>
        <dbReference type="EMBL" id="KAJ7688159.1"/>
    </source>
</evidence>
<evidence type="ECO:0000313" key="5">
    <source>
        <dbReference type="Proteomes" id="UP001221757"/>
    </source>
</evidence>
<name>A0AAD7DCN8_MYCRO</name>
<dbReference type="Proteomes" id="UP001221757">
    <property type="component" value="Unassembled WGS sequence"/>
</dbReference>
<accession>A0AAD7DCN8</accession>
<comment type="caution">
    <text evidence="4">The sequence shown here is derived from an EMBL/GenBank/DDBJ whole genome shotgun (WGS) entry which is preliminary data.</text>
</comment>
<feature type="signal peptide" evidence="2">
    <location>
        <begin position="1"/>
        <end position="19"/>
    </location>
</feature>
<dbReference type="Pfam" id="PF10342">
    <property type="entry name" value="Kre9_KNH"/>
    <property type="match status" value="1"/>
</dbReference>
<keyword evidence="5" id="KW-1185">Reference proteome</keyword>